<protein>
    <submittedName>
        <fullName evidence="1">Uncharacterized protein</fullName>
    </submittedName>
</protein>
<name>A0ABP5EVF8_9MICO</name>
<dbReference type="Proteomes" id="UP001500755">
    <property type="component" value="Unassembled WGS sequence"/>
</dbReference>
<sequence>MSVFTVENGMASMSWPSANMSGTTDRMVKYMAKSAAKNINSLDSHTMNPTVVVFGLLMTG</sequence>
<reference evidence="2" key="1">
    <citation type="journal article" date="2019" name="Int. J. Syst. Evol. Microbiol.">
        <title>The Global Catalogue of Microorganisms (GCM) 10K type strain sequencing project: providing services to taxonomists for standard genome sequencing and annotation.</title>
        <authorList>
            <consortium name="The Broad Institute Genomics Platform"/>
            <consortium name="The Broad Institute Genome Sequencing Center for Infectious Disease"/>
            <person name="Wu L."/>
            <person name="Ma J."/>
        </authorList>
    </citation>
    <scope>NUCLEOTIDE SEQUENCE [LARGE SCALE GENOMIC DNA]</scope>
    <source>
        <strain evidence="2">JCM 14546</strain>
    </source>
</reference>
<accession>A0ABP5EVF8</accession>
<evidence type="ECO:0000313" key="2">
    <source>
        <dbReference type="Proteomes" id="UP001500755"/>
    </source>
</evidence>
<keyword evidence="2" id="KW-1185">Reference proteome</keyword>
<comment type="caution">
    <text evidence="1">The sequence shown here is derived from an EMBL/GenBank/DDBJ whole genome shotgun (WGS) entry which is preliminary data.</text>
</comment>
<organism evidence="1 2">
    <name type="scientific">Brevibacterium samyangense</name>
    <dbReference type="NCBI Taxonomy" id="366888"/>
    <lineage>
        <taxon>Bacteria</taxon>
        <taxon>Bacillati</taxon>
        <taxon>Actinomycetota</taxon>
        <taxon>Actinomycetes</taxon>
        <taxon>Micrococcales</taxon>
        <taxon>Brevibacteriaceae</taxon>
        <taxon>Brevibacterium</taxon>
    </lineage>
</organism>
<proteinExistence type="predicted"/>
<dbReference type="EMBL" id="BAAANO010000018">
    <property type="protein sequence ID" value="GAA2009210.1"/>
    <property type="molecule type" value="Genomic_DNA"/>
</dbReference>
<gene>
    <name evidence="1" type="ORF">GCM10009755_19760</name>
</gene>
<evidence type="ECO:0000313" key="1">
    <source>
        <dbReference type="EMBL" id="GAA2009210.1"/>
    </source>
</evidence>